<dbReference type="AlphaFoldDB" id="A0A2Z4PP85"/>
<evidence type="ECO:0000256" key="1">
    <source>
        <dbReference type="ARBA" id="ARBA00022729"/>
    </source>
</evidence>
<protein>
    <submittedName>
        <fullName evidence="5">ABC transporter substrate-binding protein</fullName>
    </submittedName>
</protein>
<evidence type="ECO:0000313" key="5">
    <source>
        <dbReference type="EMBL" id="AWX99345.1"/>
    </source>
</evidence>
<dbReference type="GO" id="GO:0046872">
    <property type="term" value="F:metal ion binding"/>
    <property type="evidence" value="ECO:0007669"/>
    <property type="project" value="UniProtKB-KW"/>
</dbReference>
<gene>
    <name evidence="5" type="ORF">A8139_04495</name>
</gene>
<dbReference type="OrthoDB" id="9769667at2"/>
<dbReference type="PANTHER" id="PTHR33376:SF5">
    <property type="entry name" value="EXTRACYTOPLASMIC SOLUTE RECEPTOR PROTEIN"/>
    <property type="match status" value="1"/>
</dbReference>
<dbReference type="PANTHER" id="PTHR33376">
    <property type="match status" value="1"/>
</dbReference>
<dbReference type="InterPro" id="IPR018389">
    <property type="entry name" value="DctP_fam"/>
</dbReference>
<dbReference type="RefSeq" id="WP_112136020.1">
    <property type="nucleotide sequence ID" value="NZ_CP016181.1"/>
</dbReference>
<feature type="binding site" evidence="2">
    <location>
        <position position="187"/>
    </location>
    <ligand>
        <name>substrate</name>
    </ligand>
</feature>
<dbReference type="EMBL" id="CP016181">
    <property type="protein sequence ID" value="AWX99345.1"/>
    <property type="molecule type" value="Genomic_DNA"/>
</dbReference>
<dbReference type="NCBIfam" id="NF037995">
    <property type="entry name" value="TRAP_S1"/>
    <property type="match status" value="1"/>
</dbReference>
<evidence type="ECO:0000313" key="6">
    <source>
        <dbReference type="Proteomes" id="UP000249898"/>
    </source>
</evidence>
<dbReference type="InterPro" id="IPR038404">
    <property type="entry name" value="TRAP_DctP_sf"/>
</dbReference>
<feature type="chain" id="PRO_5016384590" evidence="4">
    <location>
        <begin position="23"/>
        <end position="370"/>
    </location>
</feature>
<evidence type="ECO:0000256" key="4">
    <source>
        <dbReference type="SAM" id="SignalP"/>
    </source>
</evidence>
<organism evidence="5 6">
    <name type="scientific">Marinomonas primoryensis</name>
    <dbReference type="NCBI Taxonomy" id="178399"/>
    <lineage>
        <taxon>Bacteria</taxon>
        <taxon>Pseudomonadati</taxon>
        <taxon>Pseudomonadota</taxon>
        <taxon>Gammaproteobacteria</taxon>
        <taxon>Oceanospirillales</taxon>
        <taxon>Oceanospirillaceae</taxon>
        <taxon>Marinomonas</taxon>
    </lineage>
</organism>
<proteinExistence type="predicted"/>
<name>A0A2Z4PP85_9GAMM</name>
<dbReference type="Gene3D" id="3.40.190.10">
    <property type="entry name" value="Periplasmic binding protein-like II"/>
    <property type="match status" value="1"/>
</dbReference>
<accession>A0A2Z4PP85</accession>
<dbReference type="GO" id="GO:0031317">
    <property type="term" value="C:tripartite ATP-independent periplasmic transporter complex"/>
    <property type="evidence" value="ECO:0007669"/>
    <property type="project" value="InterPro"/>
</dbReference>
<evidence type="ECO:0000256" key="2">
    <source>
        <dbReference type="PIRSR" id="PIRSR039026-1"/>
    </source>
</evidence>
<feature type="binding site" evidence="3">
    <location>
        <position position="225"/>
    </location>
    <ligand>
        <name>Na(+)</name>
        <dbReference type="ChEBI" id="CHEBI:29101"/>
    </ligand>
</feature>
<reference evidence="5 6" key="1">
    <citation type="submission" date="2016-06" db="EMBL/GenBank/DDBJ databases">
        <title>The sequenced genome of the ice-adhering bacterium Marinomonas primoryensis, from Antarctica.</title>
        <authorList>
            <person name="Graham L."/>
            <person name="Vance T.D.R."/>
            <person name="Davies P.L."/>
        </authorList>
    </citation>
    <scope>NUCLEOTIDE SEQUENCE [LARGE SCALE GENOMIC DNA]</scope>
    <source>
        <strain evidence="5 6">AceL</strain>
    </source>
</reference>
<keyword evidence="3" id="KW-0479">Metal-binding</keyword>
<feature type="binding site" evidence="2">
    <location>
        <position position="166"/>
    </location>
    <ligand>
        <name>substrate</name>
    </ligand>
</feature>
<dbReference type="PIRSF" id="PIRSF039026">
    <property type="entry name" value="SiaP"/>
    <property type="match status" value="1"/>
</dbReference>
<dbReference type="InterPro" id="IPR026289">
    <property type="entry name" value="SBP_TakP-like"/>
</dbReference>
<dbReference type="Proteomes" id="UP000249898">
    <property type="component" value="Chromosome"/>
</dbReference>
<keyword evidence="1 4" id="KW-0732">Signal</keyword>
<feature type="binding site" evidence="3">
    <location>
        <position position="250"/>
    </location>
    <ligand>
        <name>substrate</name>
    </ligand>
</feature>
<dbReference type="GO" id="GO:0055085">
    <property type="term" value="P:transmembrane transport"/>
    <property type="evidence" value="ECO:0007669"/>
    <property type="project" value="InterPro"/>
</dbReference>
<dbReference type="Gene3D" id="3.40.190.170">
    <property type="entry name" value="Bacterial extracellular solute-binding protein, family 7"/>
    <property type="match status" value="1"/>
</dbReference>
<sequence>MNKIKLWSKLALVGLTAATLVACGGSEKAEETAKVEKKVDVINWKMVTTWPKNFPGLGTGAEALAKNINEMSGGRLNIKVYAAGELVPPLEVFDAVSRGTAQMGHGAAYYWKGKAPAAQFFTAVPFGFTAQEINSWIHHGGGLKLWEEIYAPFNLIPMAAGNTGVQMGGWFNKEINSLEDFQGLKMRIPGLGGEVLKKVGGTPINLPGGEIFTSLQTGAIDATEWVGPYNDLAFGLYKAAKYYYYPGWHEPGSTMEALYNKEAFEALPTDLQLIVRAATRQANADMLDEFTALNNTALETLVNEHNVILKPFPNDVLSALKKASTETLEEVAAADPMSQKVYDSFKDFGSKVRAWHEVSERAYINAREID</sequence>
<feature type="binding site" evidence="3">
    <location>
        <position position="224"/>
    </location>
    <ligand>
        <name>substrate</name>
    </ligand>
</feature>
<feature type="signal peptide" evidence="4">
    <location>
        <begin position="1"/>
        <end position="22"/>
    </location>
</feature>
<dbReference type="PROSITE" id="PS51257">
    <property type="entry name" value="PROKAR_LIPOPROTEIN"/>
    <property type="match status" value="1"/>
</dbReference>
<dbReference type="Pfam" id="PF03480">
    <property type="entry name" value="DctP"/>
    <property type="match status" value="1"/>
</dbReference>
<evidence type="ECO:0000256" key="3">
    <source>
        <dbReference type="PIRSR" id="PIRSR039026-2"/>
    </source>
</evidence>